<evidence type="ECO:0000256" key="10">
    <source>
        <dbReference type="ARBA" id="ARBA00047761"/>
    </source>
</evidence>
<evidence type="ECO:0000256" key="9">
    <source>
        <dbReference type="ARBA" id="ARBA00023211"/>
    </source>
</evidence>
<evidence type="ECO:0000256" key="1">
    <source>
        <dbReference type="ARBA" id="ARBA00001936"/>
    </source>
</evidence>
<dbReference type="InterPro" id="IPR001932">
    <property type="entry name" value="PPM-type_phosphatase-like_dom"/>
</dbReference>
<dbReference type="InterPro" id="IPR036457">
    <property type="entry name" value="PPM-type-like_dom_sf"/>
</dbReference>
<sequence length="342" mass="37507">MQSADMVEPVEVQLCSDLVQLLHLPSDYCCCCCNYSPSKRPAAAAAVFEAGPRKIARRRPLRLLIPEPPPSAAAVVSGFANCDKEIVHNEFEVEGKGYTLAWRKGQNKHVMEDGYEAFFGVFDGHGGRAAVDFVSQNLGKNIVSALEEEENQPDLAIKAGYLTTDKDFITQGVKSGVCVATVLLKNGELHVANVGDCRVVLSHKGIAKALTADHRAGREDERERIENLGGYITCRNGVWRVQDSLAVSRAIGDANMKEWIISEPEVNKIRSTPECEFLIVASDGLWDKVGNQEAIDVVSKHFDSVKACKDLIKLSCSRGSKDDITVMVVNLQQFVQMRNVVS</sequence>
<dbReference type="EMBL" id="JACMSC010000010">
    <property type="protein sequence ID" value="KAG6502933.1"/>
    <property type="molecule type" value="Genomic_DNA"/>
</dbReference>
<evidence type="ECO:0000256" key="5">
    <source>
        <dbReference type="ARBA" id="ARBA00022723"/>
    </source>
</evidence>
<comment type="catalytic activity">
    <reaction evidence="10">
        <text>O-phospho-L-seryl-[protein] + H2O = L-seryl-[protein] + phosphate</text>
        <dbReference type="Rhea" id="RHEA:20629"/>
        <dbReference type="Rhea" id="RHEA-COMP:9863"/>
        <dbReference type="Rhea" id="RHEA-COMP:11604"/>
        <dbReference type="ChEBI" id="CHEBI:15377"/>
        <dbReference type="ChEBI" id="CHEBI:29999"/>
        <dbReference type="ChEBI" id="CHEBI:43474"/>
        <dbReference type="ChEBI" id="CHEBI:83421"/>
        <dbReference type="EC" id="3.1.3.16"/>
    </reaction>
</comment>
<organism evidence="14 15">
    <name type="scientific">Zingiber officinale</name>
    <name type="common">Ginger</name>
    <name type="synonym">Amomum zingiber</name>
    <dbReference type="NCBI Taxonomy" id="94328"/>
    <lineage>
        <taxon>Eukaryota</taxon>
        <taxon>Viridiplantae</taxon>
        <taxon>Streptophyta</taxon>
        <taxon>Embryophyta</taxon>
        <taxon>Tracheophyta</taxon>
        <taxon>Spermatophyta</taxon>
        <taxon>Magnoliopsida</taxon>
        <taxon>Liliopsida</taxon>
        <taxon>Zingiberales</taxon>
        <taxon>Zingiberaceae</taxon>
        <taxon>Zingiber</taxon>
    </lineage>
</organism>
<dbReference type="Pfam" id="PF00481">
    <property type="entry name" value="PP2C"/>
    <property type="match status" value="1"/>
</dbReference>
<comment type="caution">
    <text evidence="14">The sequence shown here is derived from an EMBL/GenBank/DDBJ whole genome shotgun (WGS) entry which is preliminary data.</text>
</comment>
<proteinExistence type="inferred from homology"/>
<evidence type="ECO:0000313" key="15">
    <source>
        <dbReference type="Proteomes" id="UP000734854"/>
    </source>
</evidence>
<evidence type="ECO:0000256" key="2">
    <source>
        <dbReference type="ARBA" id="ARBA00001946"/>
    </source>
</evidence>
<dbReference type="GO" id="GO:0046872">
    <property type="term" value="F:metal ion binding"/>
    <property type="evidence" value="ECO:0007669"/>
    <property type="project" value="UniProtKB-KW"/>
</dbReference>
<keyword evidence="15" id="KW-1185">Reference proteome</keyword>
<evidence type="ECO:0000313" key="14">
    <source>
        <dbReference type="EMBL" id="KAG6502933.1"/>
    </source>
</evidence>
<evidence type="ECO:0000256" key="11">
    <source>
        <dbReference type="ARBA" id="ARBA00048336"/>
    </source>
</evidence>
<keyword evidence="8 12" id="KW-0904">Protein phosphatase</keyword>
<dbReference type="EC" id="3.1.3.16" evidence="4"/>
<dbReference type="Gene3D" id="3.60.40.10">
    <property type="entry name" value="PPM-type phosphatase domain"/>
    <property type="match status" value="1"/>
</dbReference>
<reference evidence="14 15" key="1">
    <citation type="submission" date="2020-08" db="EMBL/GenBank/DDBJ databases">
        <title>Plant Genome Project.</title>
        <authorList>
            <person name="Zhang R.-G."/>
        </authorList>
    </citation>
    <scope>NUCLEOTIDE SEQUENCE [LARGE SCALE GENOMIC DNA]</scope>
    <source>
        <tissue evidence="14">Rhizome</tissue>
    </source>
</reference>
<keyword evidence="6 12" id="KW-0378">Hydrolase</keyword>
<dbReference type="Proteomes" id="UP000734854">
    <property type="component" value="Unassembled WGS sequence"/>
</dbReference>
<dbReference type="InterPro" id="IPR000222">
    <property type="entry name" value="PP2C_BS"/>
</dbReference>
<evidence type="ECO:0000256" key="4">
    <source>
        <dbReference type="ARBA" id="ARBA00013081"/>
    </source>
</evidence>
<protein>
    <recommendedName>
        <fullName evidence="4">protein-serine/threonine phosphatase</fullName>
        <ecNumber evidence="4">3.1.3.16</ecNumber>
    </recommendedName>
</protein>
<feature type="domain" description="PPM-type phosphatase" evidence="13">
    <location>
        <begin position="97"/>
        <end position="331"/>
    </location>
</feature>
<evidence type="ECO:0000256" key="3">
    <source>
        <dbReference type="ARBA" id="ARBA00006702"/>
    </source>
</evidence>
<name>A0A8J5GJZ9_ZINOF</name>
<keyword evidence="9" id="KW-0464">Manganese</keyword>
<evidence type="ECO:0000256" key="8">
    <source>
        <dbReference type="ARBA" id="ARBA00022912"/>
    </source>
</evidence>
<dbReference type="PROSITE" id="PS51746">
    <property type="entry name" value="PPM_2"/>
    <property type="match status" value="1"/>
</dbReference>
<dbReference type="InterPro" id="IPR015655">
    <property type="entry name" value="PP2C"/>
</dbReference>
<evidence type="ECO:0000256" key="7">
    <source>
        <dbReference type="ARBA" id="ARBA00022842"/>
    </source>
</evidence>
<dbReference type="CDD" id="cd00143">
    <property type="entry name" value="PP2Cc"/>
    <property type="match status" value="1"/>
</dbReference>
<evidence type="ECO:0000259" key="13">
    <source>
        <dbReference type="PROSITE" id="PS51746"/>
    </source>
</evidence>
<dbReference type="PANTHER" id="PTHR47992">
    <property type="entry name" value="PROTEIN PHOSPHATASE"/>
    <property type="match status" value="1"/>
</dbReference>
<comment type="cofactor">
    <cofactor evidence="1">
        <name>Mn(2+)</name>
        <dbReference type="ChEBI" id="CHEBI:29035"/>
    </cofactor>
</comment>
<comment type="similarity">
    <text evidence="3 12">Belongs to the PP2C family.</text>
</comment>
<dbReference type="SUPFAM" id="SSF81606">
    <property type="entry name" value="PP2C-like"/>
    <property type="match status" value="1"/>
</dbReference>
<keyword evidence="5" id="KW-0479">Metal-binding</keyword>
<evidence type="ECO:0000256" key="6">
    <source>
        <dbReference type="ARBA" id="ARBA00022801"/>
    </source>
</evidence>
<keyword evidence="7" id="KW-0460">Magnesium</keyword>
<dbReference type="GO" id="GO:0004722">
    <property type="term" value="F:protein serine/threonine phosphatase activity"/>
    <property type="evidence" value="ECO:0007669"/>
    <property type="project" value="UniProtKB-EC"/>
</dbReference>
<dbReference type="AlphaFoldDB" id="A0A8J5GJZ9"/>
<dbReference type="FunFam" id="3.60.40.10:FF:000079">
    <property type="entry name" value="Probable protein phosphatase 2C 74"/>
    <property type="match status" value="1"/>
</dbReference>
<dbReference type="SMART" id="SM00332">
    <property type="entry name" value="PP2Cc"/>
    <property type="match status" value="1"/>
</dbReference>
<comment type="catalytic activity">
    <reaction evidence="11">
        <text>O-phospho-L-threonyl-[protein] + H2O = L-threonyl-[protein] + phosphate</text>
        <dbReference type="Rhea" id="RHEA:47004"/>
        <dbReference type="Rhea" id="RHEA-COMP:11060"/>
        <dbReference type="Rhea" id="RHEA-COMP:11605"/>
        <dbReference type="ChEBI" id="CHEBI:15377"/>
        <dbReference type="ChEBI" id="CHEBI:30013"/>
        <dbReference type="ChEBI" id="CHEBI:43474"/>
        <dbReference type="ChEBI" id="CHEBI:61977"/>
        <dbReference type="EC" id="3.1.3.16"/>
    </reaction>
</comment>
<accession>A0A8J5GJZ9</accession>
<comment type="cofactor">
    <cofactor evidence="2">
        <name>Mg(2+)</name>
        <dbReference type="ChEBI" id="CHEBI:18420"/>
    </cofactor>
</comment>
<gene>
    <name evidence="14" type="ORF">ZIOFF_035222</name>
</gene>
<dbReference type="PROSITE" id="PS01032">
    <property type="entry name" value="PPM_1"/>
    <property type="match status" value="1"/>
</dbReference>
<evidence type="ECO:0000256" key="12">
    <source>
        <dbReference type="RuleBase" id="RU003465"/>
    </source>
</evidence>